<protein>
    <submittedName>
        <fullName evidence="2">Myo-inosose-2 dehydratase</fullName>
    </submittedName>
</protein>
<dbReference type="SUPFAM" id="SSF51658">
    <property type="entry name" value="Xylose isomerase-like"/>
    <property type="match status" value="1"/>
</dbReference>
<organism evidence="2 3">
    <name type="scientific">Butyricicoccus pullicaecorum</name>
    <dbReference type="NCBI Taxonomy" id="501571"/>
    <lineage>
        <taxon>Bacteria</taxon>
        <taxon>Bacillati</taxon>
        <taxon>Bacillota</taxon>
        <taxon>Clostridia</taxon>
        <taxon>Eubacteriales</taxon>
        <taxon>Butyricicoccaceae</taxon>
        <taxon>Butyricicoccus</taxon>
    </lineage>
</organism>
<evidence type="ECO:0000259" key="1">
    <source>
        <dbReference type="Pfam" id="PF01261"/>
    </source>
</evidence>
<dbReference type="RefSeq" id="WP_087371897.1">
    <property type="nucleotide sequence ID" value="NZ_NFKK01000005.1"/>
</dbReference>
<dbReference type="AlphaFoldDB" id="A0A1Y4LCB7"/>
<dbReference type="Gene3D" id="3.20.20.150">
    <property type="entry name" value="Divalent-metal-dependent TIM barrel enzymes"/>
    <property type="match status" value="1"/>
</dbReference>
<dbReference type="InterPro" id="IPR036237">
    <property type="entry name" value="Xyl_isomerase-like_sf"/>
</dbReference>
<dbReference type="PANTHER" id="PTHR12110:SF41">
    <property type="entry name" value="INOSOSE DEHYDRATASE"/>
    <property type="match status" value="1"/>
</dbReference>
<reference evidence="3" key="1">
    <citation type="submission" date="2017-04" db="EMBL/GenBank/DDBJ databases">
        <title>Function of individual gut microbiota members based on whole genome sequencing of pure cultures obtained from chicken caecum.</title>
        <authorList>
            <person name="Medvecky M."/>
            <person name="Cejkova D."/>
            <person name="Polansky O."/>
            <person name="Karasova D."/>
            <person name="Kubasova T."/>
            <person name="Cizek A."/>
            <person name="Rychlik I."/>
        </authorList>
    </citation>
    <scope>NUCLEOTIDE SEQUENCE [LARGE SCALE GENOMIC DNA]</scope>
    <source>
        <strain evidence="3">An180</strain>
    </source>
</reference>
<dbReference type="EMBL" id="NFKK01000005">
    <property type="protein sequence ID" value="OUP53139.1"/>
    <property type="molecule type" value="Genomic_DNA"/>
</dbReference>
<dbReference type="NCBIfam" id="TIGR04379">
    <property type="entry name" value="myo_inos_iolE"/>
    <property type="match status" value="1"/>
</dbReference>
<dbReference type="Pfam" id="PF01261">
    <property type="entry name" value="AP_endonuc_2"/>
    <property type="match status" value="1"/>
</dbReference>
<proteinExistence type="predicted"/>
<name>A0A1Y4LCB7_9FIRM</name>
<dbReference type="InterPro" id="IPR013022">
    <property type="entry name" value="Xyl_isomerase-like_TIM-brl"/>
</dbReference>
<feature type="domain" description="Xylose isomerase-like TIM barrel" evidence="1">
    <location>
        <begin position="89"/>
        <end position="288"/>
    </location>
</feature>
<dbReference type="PANTHER" id="PTHR12110">
    <property type="entry name" value="HYDROXYPYRUVATE ISOMERASE"/>
    <property type="match status" value="1"/>
</dbReference>
<dbReference type="InterPro" id="IPR030823">
    <property type="entry name" value="IolE/MocC"/>
</dbReference>
<evidence type="ECO:0000313" key="2">
    <source>
        <dbReference type="EMBL" id="OUP53139.1"/>
    </source>
</evidence>
<dbReference type="InterPro" id="IPR050312">
    <property type="entry name" value="IolE/XylAMocC-like"/>
</dbReference>
<dbReference type="Proteomes" id="UP000195897">
    <property type="component" value="Unassembled WGS sequence"/>
</dbReference>
<accession>A0A1Y4LCB7</accession>
<evidence type="ECO:0000313" key="3">
    <source>
        <dbReference type="Proteomes" id="UP000195897"/>
    </source>
</evidence>
<sequence length="299" mass="33878">MLDPNKVKIGIAPIAWTEDDMPEMGAENSFLQTISEIALTGYVGTEIGCQYPRDPAILNKEFGRRGISAITAWISTYLNEQPLWWNERAFIDHMNFLKAIGATVINTSDQSFSIQHQWNTPLANKKVLNDDEWEVLTKGLNHLGKIAYDSGMKIVYHHHMTTTVQTTAEIDRMLSMTDPKYVSMIYDTGHLTFSGEDPIEILKKHHDRIGHVHLKNVRKAAMDKCYAEGKSFLRSIPEGVFTVPGDPEGCVDFPTVFKLLDEYNYEGWLVVEAEQDPAKANPLEYARMARAYVKEHTGL</sequence>
<gene>
    <name evidence="2" type="ORF">B5F17_06085</name>
</gene>
<comment type="caution">
    <text evidence="2">The sequence shown here is derived from an EMBL/GenBank/DDBJ whole genome shotgun (WGS) entry which is preliminary data.</text>
</comment>